<dbReference type="KEGG" id="lmoi:VV02_11080"/>
<dbReference type="Proteomes" id="UP000066480">
    <property type="component" value="Chromosome"/>
</dbReference>
<evidence type="ECO:0000313" key="1">
    <source>
        <dbReference type="EMBL" id="AKU18833.1"/>
    </source>
</evidence>
<keyword evidence="1" id="KW-0378">Hydrolase</keyword>
<keyword evidence="1" id="KW-0645">Protease</keyword>
<dbReference type="PATRIC" id="fig|571913.6.peg.2262"/>
<proteinExistence type="predicted"/>
<protein>
    <submittedName>
        <fullName evidence="1">Metalloprotease</fullName>
    </submittedName>
</protein>
<sequence>MTSAGNGSFNACYSAGPLAKAYVRFTSASTATWRVITSETGGVYAFTTPTRSASGTVNLGTVWAPTAIQDAWKIVDTMNLLYWKRANPTTPCWTKHQAAGKCDIFTVVWSADRDGGYWDYGGTNFVILGGDQPDSQHLVLHEAGHWFQWQLYNKSFPEVTGCSPHYVERSSSTSCAWTEGFADAVAAYALGDYRYVFDTGQEASFVNDPSTPGWDSGDTVQGRVGSSLLDLWAGDGPDGGSWDSNIAMMSGHFSQDFREYFTTDRPAAGLGTQGVPTQILASHTIRY</sequence>
<accession>A0A0K1JQG8</accession>
<dbReference type="EMBL" id="CP011112">
    <property type="protein sequence ID" value="AKU18833.1"/>
    <property type="molecule type" value="Genomic_DNA"/>
</dbReference>
<keyword evidence="1" id="KW-0482">Metalloprotease</keyword>
<reference evidence="1 2" key="1">
    <citation type="submission" date="2015-03" db="EMBL/GenBank/DDBJ databases">
        <title>Luteipulveratus halotolerans sp. nov., a novel actinobacterium (Dermacoccaceae) from Sarawak, Malaysia.</title>
        <authorList>
            <person name="Juboi H."/>
            <person name="Basik A."/>
            <person name="Shamsul S.S."/>
            <person name="Arnold P."/>
            <person name="Schmitt E.K."/>
            <person name="Sanglier J.-J."/>
            <person name="Yeo T."/>
        </authorList>
    </citation>
    <scope>NUCLEOTIDE SEQUENCE [LARGE SCALE GENOMIC DNA]</scope>
    <source>
        <strain evidence="1 2">MN07-A0370</strain>
    </source>
</reference>
<organism evidence="1 2">
    <name type="scientific">Luteipulveratus mongoliensis</name>
    <dbReference type="NCBI Taxonomy" id="571913"/>
    <lineage>
        <taxon>Bacteria</taxon>
        <taxon>Bacillati</taxon>
        <taxon>Actinomycetota</taxon>
        <taxon>Actinomycetes</taxon>
        <taxon>Micrococcales</taxon>
        <taxon>Dermacoccaceae</taxon>
        <taxon>Luteipulveratus</taxon>
    </lineage>
</organism>
<keyword evidence="2" id="KW-1185">Reference proteome</keyword>
<name>A0A0K1JQG8_9MICO</name>
<dbReference type="GO" id="GO:0008237">
    <property type="term" value="F:metallopeptidase activity"/>
    <property type="evidence" value="ECO:0007669"/>
    <property type="project" value="UniProtKB-KW"/>
</dbReference>
<evidence type="ECO:0000313" key="2">
    <source>
        <dbReference type="Proteomes" id="UP000066480"/>
    </source>
</evidence>
<dbReference type="GO" id="GO:0006508">
    <property type="term" value="P:proteolysis"/>
    <property type="evidence" value="ECO:0007669"/>
    <property type="project" value="UniProtKB-KW"/>
</dbReference>
<dbReference type="AlphaFoldDB" id="A0A0K1JQG8"/>
<gene>
    <name evidence="1" type="ORF">VV02_11080</name>
</gene>